<feature type="compositionally biased region" description="Basic residues" evidence="1">
    <location>
        <begin position="228"/>
        <end position="246"/>
    </location>
</feature>
<dbReference type="AlphaFoldDB" id="A0A6A6EFP7"/>
<organism evidence="2 3">
    <name type="scientific">Zopfia rhizophila CBS 207.26</name>
    <dbReference type="NCBI Taxonomy" id="1314779"/>
    <lineage>
        <taxon>Eukaryota</taxon>
        <taxon>Fungi</taxon>
        <taxon>Dikarya</taxon>
        <taxon>Ascomycota</taxon>
        <taxon>Pezizomycotina</taxon>
        <taxon>Dothideomycetes</taxon>
        <taxon>Dothideomycetes incertae sedis</taxon>
        <taxon>Zopfiaceae</taxon>
        <taxon>Zopfia</taxon>
    </lineage>
</organism>
<dbReference type="Proteomes" id="UP000800200">
    <property type="component" value="Unassembled WGS sequence"/>
</dbReference>
<feature type="compositionally biased region" description="Polar residues" evidence="1">
    <location>
        <begin position="257"/>
        <end position="272"/>
    </location>
</feature>
<feature type="compositionally biased region" description="Polar residues" evidence="1">
    <location>
        <begin position="404"/>
        <end position="432"/>
    </location>
</feature>
<evidence type="ECO:0000313" key="2">
    <source>
        <dbReference type="EMBL" id="KAF2190544.1"/>
    </source>
</evidence>
<dbReference type="EMBL" id="ML994618">
    <property type="protein sequence ID" value="KAF2190544.1"/>
    <property type="molecule type" value="Genomic_DNA"/>
</dbReference>
<evidence type="ECO:0000256" key="1">
    <source>
        <dbReference type="SAM" id="MobiDB-lite"/>
    </source>
</evidence>
<dbReference type="OrthoDB" id="5138733at2759"/>
<gene>
    <name evidence="2" type="ORF">K469DRAFT_387705</name>
</gene>
<keyword evidence="3" id="KW-1185">Reference proteome</keyword>
<feature type="region of interest" description="Disordered" evidence="1">
    <location>
        <begin position="209"/>
        <end position="379"/>
    </location>
</feature>
<reference evidence="2" key="1">
    <citation type="journal article" date="2020" name="Stud. Mycol.">
        <title>101 Dothideomycetes genomes: a test case for predicting lifestyles and emergence of pathogens.</title>
        <authorList>
            <person name="Haridas S."/>
            <person name="Albert R."/>
            <person name="Binder M."/>
            <person name="Bloem J."/>
            <person name="Labutti K."/>
            <person name="Salamov A."/>
            <person name="Andreopoulos B."/>
            <person name="Baker S."/>
            <person name="Barry K."/>
            <person name="Bills G."/>
            <person name="Bluhm B."/>
            <person name="Cannon C."/>
            <person name="Castanera R."/>
            <person name="Culley D."/>
            <person name="Daum C."/>
            <person name="Ezra D."/>
            <person name="Gonzalez J."/>
            <person name="Henrissat B."/>
            <person name="Kuo A."/>
            <person name="Liang C."/>
            <person name="Lipzen A."/>
            <person name="Lutzoni F."/>
            <person name="Magnuson J."/>
            <person name="Mondo S."/>
            <person name="Nolan M."/>
            <person name="Ohm R."/>
            <person name="Pangilinan J."/>
            <person name="Park H.-J."/>
            <person name="Ramirez L."/>
            <person name="Alfaro M."/>
            <person name="Sun H."/>
            <person name="Tritt A."/>
            <person name="Yoshinaga Y."/>
            <person name="Zwiers L.-H."/>
            <person name="Turgeon B."/>
            <person name="Goodwin S."/>
            <person name="Spatafora J."/>
            <person name="Crous P."/>
            <person name="Grigoriev I."/>
        </authorList>
    </citation>
    <scope>NUCLEOTIDE SEQUENCE</scope>
    <source>
        <strain evidence="2">CBS 207.26</strain>
    </source>
</reference>
<accession>A0A6A6EFP7</accession>
<protein>
    <submittedName>
        <fullName evidence="2">Uncharacterized protein</fullName>
    </submittedName>
</protein>
<feature type="region of interest" description="Disordered" evidence="1">
    <location>
        <begin position="391"/>
        <end position="441"/>
    </location>
</feature>
<name>A0A6A6EFP7_9PEZI</name>
<proteinExistence type="predicted"/>
<feature type="compositionally biased region" description="Basic and acidic residues" evidence="1">
    <location>
        <begin position="307"/>
        <end position="319"/>
    </location>
</feature>
<feature type="region of interest" description="Disordered" evidence="1">
    <location>
        <begin position="133"/>
        <end position="154"/>
    </location>
</feature>
<feature type="compositionally biased region" description="Polar residues" evidence="1">
    <location>
        <begin position="336"/>
        <end position="346"/>
    </location>
</feature>
<sequence>MAQNDPCRPSETSAARIPNITILRQQLQYGEARLARCNAFYDDLRVFRKKYNTPTGLRGVDLHDWRSPVHQSALAEMTLAFLETEGNGEVYWPSDATSPNFNPLQYSKDHHMIKKIVKQLIFRLNQQQYRNTKYKRKGEPVDNEPGNLQPQPVYNSIEINSDESPAKTPSVSPPVNVDDIYVSSNAPPRDIAATNSFARRAQNVYIVDDDPFEVPDSPDIPPSDKMQYLKRKSRSEKSSRLPKRPKSSQSRKFANRINPQTDNNQSSGATKRTSPRGKKTIHRPERANTEEFNMAVGSPPLTTRSGAETHKGQNRDPKGVRQTPEEIINYIRRNRPSVTSETSTSAAHIRRNSRMDPPIDPGLDPIIPSPLPQLSRSTSVSSIAAETAILAQQRPLPSPASMAETLQQTRETSKQTPASPKRPQAQTPVQKQSPASTPALLAPLAPPVASLPAPQKRSVDFVYRAIISRSPLYQYKTWKPRGRFQDKSLAELIQELPFDKDIKGLILRLQGPGIAVQETVNCDEEEKFDTAKRRFNKLIGICNANQARAHPGKTLILEFEIEPLKSDDQVNDDEDEVVEVEW</sequence>
<evidence type="ECO:0000313" key="3">
    <source>
        <dbReference type="Proteomes" id="UP000800200"/>
    </source>
</evidence>